<proteinExistence type="predicted"/>
<accession>A0A5S5C5F0</accession>
<evidence type="ECO:0000259" key="1">
    <source>
        <dbReference type="Pfam" id="PF26353"/>
    </source>
</evidence>
<organism evidence="2 3">
    <name type="scientific">Paenibacillus methanolicus</name>
    <dbReference type="NCBI Taxonomy" id="582686"/>
    <lineage>
        <taxon>Bacteria</taxon>
        <taxon>Bacillati</taxon>
        <taxon>Bacillota</taxon>
        <taxon>Bacilli</taxon>
        <taxon>Bacillales</taxon>
        <taxon>Paenibacillaceae</taxon>
        <taxon>Paenibacillus</taxon>
    </lineage>
</organism>
<reference evidence="2 3" key="1">
    <citation type="submission" date="2019-07" db="EMBL/GenBank/DDBJ databases">
        <title>Genomic Encyclopedia of Type Strains, Phase III (KMG-III): the genomes of soil and plant-associated and newly described type strains.</title>
        <authorList>
            <person name="Whitman W."/>
        </authorList>
    </citation>
    <scope>NUCLEOTIDE SEQUENCE [LARGE SCALE GENOMIC DNA]</scope>
    <source>
        <strain evidence="2 3">BL24</strain>
    </source>
</reference>
<dbReference type="EMBL" id="VNHS01000007">
    <property type="protein sequence ID" value="TYP73193.1"/>
    <property type="molecule type" value="Genomic_DNA"/>
</dbReference>
<feature type="domain" description="YhfM-like" evidence="1">
    <location>
        <begin position="75"/>
        <end position="162"/>
    </location>
</feature>
<evidence type="ECO:0000313" key="2">
    <source>
        <dbReference type="EMBL" id="TYP73193.1"/>
    </source>
</evidence>
<keyword evidence="3" id="KW-1185">Reference proteome</keyword>
<dbReference type="Pfam" id="PF26353">
    <property type="entry name" value="YhfM"/>
    <property type="match status" value="1"/>
</dbReference>
<sequence length="164" mass="18190">MLGTGRSINIDYPLDSTQKAVSCIRGKWLLMIILALCLGSAGCSTDLLDRQSIVTITLECADFCKTMNNAPFAAEKIISYENADELRIFRRAIETAVKMSGELEYGVMFYMYLSMEDGTQKKFVLNVGDEEDQTGLLVDTAASGQGYEIPEDQTAKLREIIYEG</sequence>
<name>A0A5S5C5F0_9BACL</name>
<protein>
    <recommendedName>
        <fullName evidence="1">YhfM-like domain-containing protein</fullName>
    </recommendedName>
</protein>
<comment type="caution">
    <text evidence="2">The sequence shown here is derived from an EMBL/GenBank/DDBJ whole genome shotgun (WGS) entry which is preliminary data.</text>
</comment>
<dbReference type="Proteomes" id="UP000323257">
    <property type="component" value="Unassembled WGS sequence"/>
</dbReference>
<dbReference type="AlphaFoldDB" id="A0A5S5C5F0"/>
<dbReference type="InterPro" id="IPR058780">
    <property type="entry name" value="YhfM-like_dom"/>
</dbReference>
<evidence type="ECO:0000313" key="3">
    <source>
        <dbReference type="Proteomes" id="UP000323257"/>
    </source>
</evidence>
<gene>
    <name evidence="2" type="ORF">BCM02_107177</name>
</gene>